<dbReference type="Gene3D" id="3.40.50.10810">
    <property type="entry name" value="Tandem AAA-ATPase domain"/>
    <property type="match status" value="1"/>
</dbReference>
<dbReference type="InterPro" id="IPR000330">
    <property type="entry name" value="SNF2_N"/>
</dbReference>
<evidence type="ECO:0000313" key="8">
    <source>
        <dbReference type="Proteomes" id="UP000799770"/>
    </source>
</evidence>
<dbReference type="PROSITE" id="PS51192">
    <property type="entry name" value="HELICASE_ATP_BIND_1"/>
    <property type="match status" value="1"/>
</dbReference>
<evidence type="ECO:0000256" key="2">
    <source>
        <dbReference type="ARBA" id="ARBA00022801"/>
    </source>
</evidence>
<evidence type="ECO:0000256" key="4">
    <source>
        <dbReference type="SAM" id="MobiDB-lite"/>
    </source>
</evidence>
<dbReference type="Pfam" id="PF00271">
    <property type="entry name" value="Helicase_C"/>
    <property type="match status" value="1"/>
</dbReference>
<organism evidence="7 8">
    <name type="scientific">Lophiotrema nucula</name>
    <dbReference type="NCBI Taxonomy" id="690887"/>
    <lineage>
        <taxon>Eukaryota</taxon>
        <taxon>Fungi</taxon>
        <taxon>Dikarya</taxon>
        <taxon>Ascomycota</taxon>
        <taxon>Pezizomycotina</taxon>
        <taxon>Dothideomycetes</taxon>
        <taxon>Pleosporomycetidae</taxon>
        <taxon>Pleosporales</taxon>
        <taxon>Lophiotremataceae</taxon>
        <taxon>Lophiotrema</taxon>
    </lineage>
</organism>
<dbReference type="EMBL" id="ML977346">
    <property type="protein sequence ID" value="KAF2108636.1"/>
    <property type="molecule type" value="Genomic_DNA"/>
</dbReference>
<keyword evidence="1" id="KW-0547">Nucleotide-binding</keyword>
<dbReference type="Pfam" id="PF00176">
    <property type="entry name" value="SNF2-rel_dom"/>
    <property type="match status" value="1"/>
</dbReference>
<feature type="region of interest" description="Disordered" evidence="4">
    <location>
        <begin position="1"/>
        <end position="31"/>
    </location>
</feature>
<dbReference type="InterPro" id="IPR027417">
    <property type="entry name" value="P-loop_NTPase"/>
</dbReference>
<feature type="domain" description="Helicase C-terminal" evidence="6">
    <location>
        <begin position="733"/>
        <end position="884"/>
    </location>
</feature>
<evidence type="ECO:0000313" key="7">
    <source>
        <dbReference type="EMBL" id="KAF2108636.1"/>
    </source>
</evidence>
<evidence type="ECO:0000259" key="6">
    <source>
        <dbReference type="PROSITE" id="PS51194"/>
    </source>
</evidence>
<dbReference type="SMART" id="SM00490">
    <property type="entry name" value="HELICc"/>
    <property type="match status" value="1"/>
</dbReference>
<dbReference type="CDD" id="cd18008">
    <property type="entry name" value="DEXDc_SHPRH-like"/>
    <property type="match status" value="1"/>
</dbReference>
<accession>A0A6A5YNA4</accession>
<gene>
    <name evidence="7" type="ORF">BDV96DRAFT_652577</name>
</gene>
<name>A0A6A5YNA4_9PLEO</name>
<evidence type="ECO:0000256" key="1">
    <source>
        <dbReference type="ARBA" id="ARBA00022741"/>
    </source>
</evidence>
<dbReference type="CDD" id="cd18793">
    <property type="entry name" value="SF2_C_SNF"/>
    <property type="match status" value="1"/>
</dbReference>
<dbReference type="GO" id="GO:0008094">
    <property type="term" value="F:ATP-dependent activity, acting on DNA"/>
    <property type="evidence" value="ECO:0007669"/>
    <property type="project" value="TreeGrafter"/>
</dbReference>
<dbReference type="GO" id="GO:0006281">
    <property type="term" value="P:DNA repair"/>
    <property type="evidence" value="ECO:0007669"/>
    <property type="project" value="TreeGrafter"/>
</dbReference>
<dbReference type="SUPFAM" id="SSF52540">
    <property type="entry name" value="P-loop containing nucleoside triphosphate hydrolases"/>
    <property type="match status" value="2"/>
</dbReference>
<keyword evidence="2" id="KW-0378">Hydrolase</keyword>
<dbReference type="GO" id="GO:0005634">
    <property type="term" value="C:nucleus"/>
    <property type="evidence" value="ECO:0007669"/>
    <property type="project" value="TreeGrafter"/>
</dbReference>
<dbReference type="PANTHER" id="PTHR45626">
    <property type="entry name" value="TRANSCRIPTION TERMINATION FACTOR 2-RELATED"/>
    <property type="match status" value="1"/>
</dbReference>
<dbReference type="Proteomes" id="UP000799770">
    <property type="component" value="Unassembled WGS sequence"/>
</dbReference>
<keyword evidence="8" id="KW-1185">Reference proteome</keyword>
<dbReference type="OrthoDB" id="448448at2759"/>
<dbReference type="GO" id="GO:0016787">
    <property type="term" value="F:hydrolase activity"/>
    <property type="evidence" value="ECO:0007669"/>
    <property type="project" value="UniProtKB-KW"/>
</dbReference>
<dbReference type="InterPro" id="IPR038718">
    <property type="entry name" value="SNF2-like_sf"/>
</dbReference>
<dbReference type="SMART" id="SM00487">
    <property type="entry name" value="DEXDc"/>
    <property type="match status" value="1"/>
</dbReference>
<evidence type="ECO:0000259" key="5">
    <source>
        <dbReference type="PROSITE" id="PS51192"/>
    </source>
</evidence>
<sequence length="894" mass="100691">MTSQAPAPSCLGQETTEIRASKRRRLDQPSAVVGIEHQRPGYSESPGISDIETLYNTGCISSANLVESSNCNLVCFGMVPKIYAKCHQAQLPSKDFAVQIVSSQQFAACDLDIHGTILSDHGQMLQGLLDDETIVIHACCTIARDSTAQEHCFRQTLCVLELTIYGPFDLLDEIGDFFQAYDVYLQDPRDCHRDVKYCNPHRLFSSDWHSCLLLSDFLSTTTLGLAHLEDVTERVDLLDIISSQDHLEEADQPRLIAAALHRHQRQALTFMLRRERGWDLNNSGQDVWEAFDSGQTRYFINRVSNVHQADPPAQFVGGIIADPMGLGKTLNMIALISTDYEDYNQGGAHWGNYDSKTSPVAATLIIVPQPLLATWEYQLSEHVKPGYMNIFRHHGKTRLARIDDLNNITIVLTTYQTLSADWKAGGSDRINFMFSVSWRRIILDEAHVIRNMKSRMARAICDLSAISRWAVTGTPIQNNLNDLAALLKFIRACPYDDPKRFESDISRLWKSDGDVEAVQRLKRLSKCLILRRDKRTIKLPERHDFRCPVDFSDAERKLYDSVHQKVVTKLDDVLHEGSTLSTTGIYVNMLQQIESLRLICNLGVHYHSRHETAIVQASSEWAMEAQKAFNIQREMEVIFCSQCSSILDLTDTIEDTDQDTPQFSQCLKFACAECSHRLRLAKKTMVCGHPSRCPSAPVSIANVAFEETGFQLSGPARDLTNDMPSKVKALVADLKSLASNVKSIVFSTWRLTLDVVKAGLMDAGIQSVRFDGKVPQKQRSEVLNQFKTDPNCRVLLLTLSCGAVGLTLTEASRAYLMEPHWNPTIEEQALARIHRIGQTREVTTVRFYIRDSFEETVMEVQKEKKNLAGLLKFDNDDGSVDDSLGALRKLRRLL</sequence>
<reference evidence="7" key="1">
    <citation type="journal article" date="2020" name="Stud. Mycol.">
        <title>101 Dothideomycetes genomes: a test case for predicting lifestyles and emergence of pathogens.</title>
        <authorList>
            <person name="Haridas S."/>
            <person name="Albert R."/>
            <person name="Binder M."/>
            <person name="Bloem J."/>
            <person name="Labutti K."/>
            <person name="Salamov A."/>
            <person name="Andreopoulos B."/>
            <person name="Baker S."/>
            <person name="Barry K."/>
            <person name="Bills G."/>
            <person name="Bluhm B."/>
            <person name="Cannon C."/>
            <person name="Castanera R."/>
            <person name="Culley D."/>
            <person name="Daum C."/>
            <person name="Ezra D."/>
            <person name="Gonzalez J."/>
            <person name="Henrissat B."/>
            <person name="Kuo A."/>
            <person name="Liang C."/>
            <person name="Lipzen A."/>
            <person name="Lutzoni F."/>
            <person name="Magnuson J."/>
            <person name="Mondo S."/>
            <person name="Nolan M."/>
            <person name="Ohm R."/>
            <person name="Pangilinan J."/>
            <person name="Park H.-J."/>
            <person name="Ramirez L."/>
            <person name="Alfaro M."/>
            <person name="Sun H."/>
            <person name="Tritt A."/>
            <person name="Yoshinaga Y."/>
            <person name="Zwiers L.-H."/>
            <person name="Turgeon B."/>
            <person name="Goodwin S."/>
            <person name="Spatafora J."/>
            <person name="Crous P."/>
            <person name="Grigoriev I."/>
        </authorList>
    </citation>
    <scope>NUCLEOTIDE SEQUENCE</scope>
    <source>
        <strain evidence="7">CBS 627.86</strain>
    </source>
</reference>
<dbReference type="InterPro" id="IPR050628">
    <property type="entry name" value="SNF2_RAD54_helicase_TF"/>
</dbReference>
<dbReference type="PROSITE" id="PS51194">
    <property type="entry name" value="HELICASE_CTER"/>
    <property type="match status" value="1"/>
</dbReference>
<dbReference type="Gene3D" id="3.40.50.300">
    <property type="entry name" value="P-loop containing nucleotide triphosphate hydrolases"/>
    <property type="match status" value="1"/>
</dbReference>
<dbReference type="PANTHER" id="PTHR45626:SF22">
    <property type="entry name" value="DNA REPAIR PROTEIN RAD5"/>
    <property type="match status" value="1"/>
</dbReference>
<protein>
    <submittedName>
        <fullName evidence="7">SNF2 family N-terminal domain-containing protein</fullName>
    </submittedName>
</protein>
<evidence type="ECO:0000256" key="3">
    <source>
        <dbReference type="ARBA" id="ARBA00022840"/>
    </source>
</evidence>
<dbReference type="AlphaFoldDB" id="A0A6A5YNA4"/>
<dbReference type="InterPro" id="IPR001650">
    <property type="entry name" value="Helicase_C-like"/>
</dbReference>
<keyword evidence="3" id="KW-0067">ATP-binding</keyword>
<feature type="domain" description="Helicase ATP-binding" evidence="5">
    <location>
        <begin position="309"/>
        <end position="493"/>
    </location>
</feature>
<proteinExistence type="predicted"/>
<dbReference type="InterPro" id="IPR014001">
    <property type="entry name" value="Helicase_ATP-bd"/>
</dbReference>
<dbReference type="GO" id="GO:0005524">
    <property type="term" value="F:ATP binding"/>
    <property type="evidence" value="ECO:0007669"/>
    <property type="project" value="UniProtKB-KW"/>
</dbReference>
<dbReference type="InterPro" id="IPR049730">
    <property type="entry name" value="SNF2/RAD54-like_C"/>
</dbReference>